<protein>
    <submittedName>
        <fullName evidence="6">dCMP deaminase</fullName>
    </submittedName>
</protein>
<evidence type="ECO:0000256" key="4">
    <source>
        <dbReference type="ARBA" id="ARBA00022833"/>
    </source>
</evidence>
<dbReference type="Pfam" id="PF00383">
    <property type="entry name" value="dCMP_cyt_deam_1"/>
    <property type="match status" value="1"/>
</dbReference>
<comment type="caution">
    <text evidence="6">The sequence shown here is derived from an EMBL/GenBank/DDBJ whole genome shotgun (WGS) entry which is preliminary data.</text>
</comment>
<evidence type="ECO:0000256" key="3">
    <source>
        <dbReference type="ARBA" id="ARBA00022801"/>
    </source>
</evidence>
<gene>
    <name evidence="6" type="ORF">F4Y60_05545</name>
</gene>
<dbReference type="InterPro" id="IPR016193">
    <property type="entry name" value="Cytidine_deaminase-like"/>
</dbReference>
<proteinExistence type="inferred from homology"/>
<dbReference type="AlphaFoldDB" id="A0A6B0XZA5"/>
<organism evidence="6">
    <name type="scientific">Boseongicola sp. SB0664_bin_43</name>
    <dbReference type="NCBI Taxonomy" id="2604844"/>
    <lineage>
        <taxon>Bacteria</taxon>
        <taxon>Pseudomonadati</taxon>
        <taxon>Pseudomonadota</taxon>
        <taxon>Alphaproteobacteria</taxon>
        <taxon>Rhodobacterales</taxon>
        <taxon>Paracoccaceae</taxon>
        <taxon>Boseongicola</taxon>
    </lineage>
</organism>
<dbReference type="PANTHER" id="PTHR11086">
    <property type="entry name" value="DEOXYCYTIDYLATE DEAMINASE-RELATED"/>
    <property type="match status" value="1"/>
</dbReference>
<evidence type="ECO:0000256" key="2">
    <source>
        <dbReference type="ARBA" id="ARBA00022723"/>
    </source>
</evidence>
<reference evidence="6" key="1">
    <citation type="submission" date="2019-09" db="EMBL/GenBank/DDBJ databases">
        <title>Characterisation of the sponge microbiome using genome-centric metagenomics.</title>
        <authorList>
            <person name="Engelberts J.P."/>
            <person name="Robbins S.J."/>
            <person name="De Goeij J.M."/>
            <person name="Aranda M."/>
            <person name="Bell S.C."/>
            <person name="Webster N.S."/>
        </authorList>
    </citation>
    <scope>NUCLEOTIDE SEQUENCE</scope>
    <source>
        <strain evidence="6">SB0664_bin_43</strain>
    </source>
</reference>
<dbReference type="InterPro" id="IPR002125">
    <property type="entry name" value="CMP_dCMP_dom"/>
</dbReference>
<feature type="domain" description="CMP/dCMP-type deaminase" evidence="5">
    <location>
        <begin position="1"/>
        <end position="134"/>
    </location>
</feature>
<dbReference type="PROSITE" id="PS51747">
    <property type="entry name" value="CYT_DCMP_DEAMINASES_2"/>
    <property type="match status" value="1"/>
</dbReference>
<dbReference type="EMBL" id="VXRY01000224">
    <property type="protein sequence ID" value="MXY33545.1"/>
    <property type="molecule type" value="Genomic_DNA"/>
</dbReference>
<comment type="similarity">
    <text evidence="1">Belongs to the cytidine and deoxycytidylate deaminase family.</text>
</comment>
<dbReference type="PANTHER" id="PTHR11086:SF18">
    <property type="entry name" value="DEOXYCYTIDYLATE DEAMINASE"/>
    <property type="match status" value="1"/>
</dbReference>
<dbReference type="GO" id="GO:0005737">
    <property type="term" value="C:cytoplasm"/>
    <property type="evidence" value="ECO:0007669"/>
    <property type="project" value="TreeGrafter"/>
</dbReference>
<evidence type="ECO:0000313" key="6">
    <source>
        <dbReference type="EMBL" id="MXY33545.1"/>
    </source>
</evidence>
<name>A0A6B0XZA5_9RHOB</name>
<keyword evidence="4" id="KW-0862">Zinc</keyword>
<sequence>MWHTRFMGLCDHVSEWSEDPHFRVGCVIVDARHVVLSTGYNGFPRGVQGHDPSRFDRESGEKFFWFEHAERNAIYNAASVGVSLSEATLYVNRFPCADCSRAIIQADIGTLVCPPIPDVDGALDESFRAGATMLEEAGLPVTIFSQATGER</sequence>
<evidence type="ECO:0000256" key="1">
    <source>
        <dbReference type="ARBA" id="ARBA00006576"/>
    </source>
</evidence>
<dbReference type="PROSITE" id="PS00903">
    <property type="entry name" value="CYT_DCMP_DEAMINASES_1"/>
    <property type="match status" value="1"/>
</dbReference>
<dbReference type="GO" id="GO:0004132">
    <property type="term" value="F:dCMP deaminase activity"/>
    <property type="evidence" value="ECO:0007669"/>
    <property type="project" value="TreeGrafter"/>
</dbReference>
<keyword evidence="2" id="KW-0479">Metal-binding</keyword>
<dbReference type="SUPFAM" id="SSF53927">
    <property type="entry name" value="Cytidine deaminase-like"/>
    <property type="match status" value="1"/>
</dbReference>
<dbReference type="InterPro" id="IPR016192">
    <property type="entry name" value="APOBEC/CMP_deaminase_Zn-bd"/>
</dbReference>
<accession>A0A6B0XZA5</accession>
<dbReference type="GO" id="GO:0008270">
    <property type="term" value="F:zinc ion binding"/>
    <property type="evidence" value="ECO:0007669"/>
    <property type="project" value="InterPro"/>
</dbReference>
<dbReference type="Gene3D" id="3.40.140.10">
    <property type="entry name" value="Cytidine Deaminase, domain 2"/>
    <property type="match status" value="1"/>
</dbReference>
<keyword evidence="3" id="KW-0378">Hydrolase</keyword>
<dbReference type="InterPro" id="IPR015517">
    <property type="entry name" value="dCMP_deaminase-rel"/>
</dbReference>
<evidence type="ECO:0000259" key="5">
    <source>
        <dbReference type="PROSITE" id="PS51747"/>
    </source>
</evidence>